<sequence>MTSIHVFLQEWPADQGPGGRVVPVEDPLKYWVVTRVWATYEAPDGIHRGQDPWGRPIEPEILRAYLVDLDGSHELDLAGMERVLLHRIPRHPHWWIKEVDGAYLARIEAYKVAQ</sequence>
<dbReference type="EMBL" id="JBITGY010000002">
    <property type="protein sequence ID" value="MFI6496885.1"/>
    <property type="molecule type" value="Genomic_DNA"/>
</dbReference>
<dbReference type="Proteomes" id="UP001612741">
    <property type="component" value="Unassembled WGS sequence"/>
</dbReference>
<dbReference type="RefSeq" id="WP_397079353.1">
    <property type="nucleotide sequence ID" value="NZ_JBITGY010000002.1"/>
</dbReference>
<organism evidence="1 2">
    <name type="scientific">Nonomuraea typhae</name>
    <dbReference type="NCBI Taxonomy" id="2603600"/>
    <lineage>
        <taxon>Bacteria</taxon>
        <taxon>Bacillati</taxon>
        <taxon>Actinomycetota</taxon>
        <taxon>Actinomycetes</taxon>
        <taxon>Streptosporangiales</taxon>
        <taxon>Streptosporangiaceae</taxon>
        <taxon>Nonomuraea</taxon>
    </lineage>
</organism>
<accession>A0ABW7YLW5</accession>
<protein>
    <submittedName>
        <fullName evidence="1">Uncharacterized protein</fullName>
    </submittedName>
</protein>
<comment type="caution">
    <text evidence="1">The sequence shown here is derived from an EMBL/GenBank/DDBJ whole genome shotgun (WGS) entry which is preliminary data.</text>
</comment>
<evidence type="ECO:0000313" key="2">
    <source>
        <dbReference type="Proteomes" id="UP001612741"/>
    </source>
</evidence>
<reference evidence="1 2" key="1">
    <citation type="submission" date="2024-10" db="EMBL/GenBank/DDBJ databases">
        <title>The Natural Products Discovery Center: Release of the First 8490 Sequenced Strains for Exploring Actinobacteria Biosynthetic Diversity.</title>
        <authorList>
            <person name="Kalkreuter E."/>
            <person name="Kautsar S.A."/>
            <person name="Yang D."/>
            <person name="Bader C.D."/>
            <person name="Teijaro C.N."/>
            <person name="Fluegel L."/>
            <person name="Davis C.M."/>
            <person name="Simpson J.R."/>
            <person name="Lauterbach L."/>
            <person name="Steele A.D."/>
            <person name="Gui C."/>
            <person name="Meng S."/>
            <person name="Li G."/>
            <person name="Viehrig K."/>
            <person name="Ye F."/>
            <person name="Su P."/>
            <person name="Kiefer A.F."/>
            <person name="Nichols A."/>
            <person name="Cepeda A.J."/>
            <person name="Yan W."/>
            <person name="Fan B."/>
            <person name="Jiang Y."/>
            <person name="Adhikari A."/>
            <person name="Zheng C.-J."/>
            <person name="Schuster L."/>
            <person name="Cowan T.M."/>
            <person name="Smanski M.J."/>
            <person name="Chevrette M.G."/>
            <person name="De Carvalho L.P.S."/>
            <person name="Shen B."/>
        </authorList>
    </citation>
    <scope>NUCLEOTIDE SEQUENCE [LARGE SCALE GENOMIC DNA]</scope>
    <source>
        <strain evidence="1 2">NPDC050545</strain>
    </source>
</reference>
<evidence type="ECO:0000313" key="1">
    <source>
        <dbReference type="EMBL" id="MFI6496885.1"/>
    </source>
</evidence>
<proteinExistence type="predicted"/>
<name>A0ABW7YLW5_9ACTN</name>
<gene>
    <name evidence="1" type="ORF">ACIBG2_05860</name>
</gene>
<keyword evidence="2" id="KW-1185">Reference proteome</keyword>